<feature type="region of interest" description="Disordered" evidence="1">
    <location>
        <begin position="109"/>
        <end position="135"/>
    </location>
</feature>
<name>A0A7J6BFV2_AMEME</name>
<feature type="compositionally biased region" description="Basic residues" evidence="1">
    <location>
        <begin position="109"/>
        <end position="118"/>
    </location>
</feature>
<comment type="caution">
    <text evidence="3">The sequence shown here is derived from an EMBL/GenBank/DDBJ whole genome shotgun (WGS) entry which is preliminary data.</text>
</comment>
<protein>
    <recommendedName>
        <fullName evidence="2">DUF4806 domain-containing protein</fullName>
    </recommendedName>
</protein>
<feature type="domain" description="DUF4806" evidence="2">
    <location>
        <begin position="228"/>
        <end position="303"/>
    </location>
</feature>
<dbReference type="PANTHER" id="PTHR34153">
    <property type="entry name" value="SI:CH211-262H13.3-RELATED-RELATED"/>
    <property type="match status" value="1"/>
</dbReference>
<organism evidence="3 4">
    <name type="scientific">Ameiurus melas</name>
    <name type="common">Black bullhead</name>
    <name type="synonym">Silurus melas</name>
    <dbReference type="NCBI Taxonomy" id="219545"/>
    <lineage>
        <taxon>Eukaryota</taxon>
        <taxon>Metazoa</taxon>
        <taxon>Chordata</taxon>
        <taxon>Craniata</taxon>
        <taxon>Vertebrata</taxon>
        <taxon>Euteleostomi</taxon>
        <taxon>Actinopterygii</taxon>
        <taxon>Neopterygii</taxon>
        <taxon>Teleostei</taxon>
        <taxon>Ostariophysi</taxon>
        <taxon>Siluriformes</taxon>
        <taxon>Ictaluridae</taxon>
        <taxon>Ameiurus</taxon>
    </lineage>
</organism>
<dbReference type="EMBL" id="JAAGNN010000001">
    <property type="protein sequence ID" value="KAF4093700.1"/>
    <property type="molecule type" value="Genomic_DNA"/>
</dbReference>
<proteinExistence type="predicted"/>
<evidence type="ECO:0000313" key="3">
    <source>
        <dbReference type="EMBL" id="KAF4093700.1"/>
    </source>
</evidence>
<keyword evidence="4" id="KW-1185">Reference proteome</keyword>
<dbReference type="Pfam" id="PF16064">
    <property type="entry name" value="DUF4806"/>
    <property type="match status" value="1"/>
</dbReference>
<sequence>METVAVVPSEWYDAGKTFWPNYKTVKCMERAVKRRETPGTDWDRYKCTILKTYGNYSAARQALKSFSCRTSDVQSDEGEEVNAKLKSIHYLEGSDVDSDHNESRIPLKKQRTHQKVHHFPSSATQTVDPNKPHTMASKTTHPLLTPLESVISCPEMNASSWEGQLLFHPTCRVRTGTGPILCTAAQLHMLTLMEQVKHEQTQILGMLNSLNTKLDANTELQGFFDTPKDLKFPLDTIEDVEHFEAWLAEAANTGSKNNLIKILSTLGGQDVKKVTWNILAHIFSDNVSKRICWKGANQKLKFSGMNTKGLLIRAVRNCKVSSNSTEEEISKHAIRWFNLASDRGGGRKERHRFVFSIYN</sequence>
<dbReference type="AlphaFoldDB" id="A0A7J6BFV2"/>
<evidence type="ECO:0000256" key="1">
    <source>
        <dbReference type="SAM" id="MobiDB-lite"/>
    </source>
</evidence>
<dbReference type="PANTHER" id="PTHR34153:SF2">
    <property type="entry name" value="SI:CH211-262H13.3-RELATED"/>
    <property type="match status" value="1"/>
</dbReference>
<gene>
    <name evidence="3" type="ORF">AMELA_G00004930</name>
</gene>
<evidence type="ECO:0000313" key="4">
    <source>
        <dbReference type="Proteomes" id="UP000593565"/>
    </source>
</evidence>
<evidence type="ECO:0000259" key="2">
    <source>
        <dbReference type="Pfam" id="PF16064"/>
    </source>
</evidence>
<dbReference type="InterPro" id="IPR032071">
    <property type="entry name" value="DUF4806"/>
</dbReference>
<dbReference type="Proteomes" id="UP000593565">
    <property type="component" value="Unassembled WGS sequence"/>
</dbReference>
<accession>A0A7J6BFV2</accession>
<reference evidence="3 4" key="1">
    <citation type="submission" date="2020-02" db="EMBL/GenBank/DDBJ databases">
        <title>A chromosome-scale genome assembly of the black bullhead catfish (Ameiurus melas).</title>
        <authorList>
            <person name="Wen M."/>
            <person name="Zham M."/>
            <person name="Cabau C."/>
            <person name="Klopp C."/>
            <person name="Donnadieu C."/>
            <person name="Roques C."/>
            <person name="Bouchez O."/>
            <person name="Lampietro C."/>
            <person name="Jouanno E."/>
            <person name="Herpin A."/>
            <person name="Louis A."/>
            <person name="Berthelot C."/>
            <person name="Parey E."/>
            <person name="Roest-Crollius H."/>
            <person name="Braasch I."/>
            <person name="Postlethwait J."/>
            <person name="Robinson-Rechavi M."/>
            <person name="Echchiki A."/>
            <person name="Begum T."/>
            <person name="Montfort J."/>
            <person name="Schartl M."/>
            <person name="Bobe J."/>
            <person name="Guiguen Y."/>
        </authorList>
    </citation>
    <scope>NUCLEOTIDE SEQUENCE [LARGE SCALE GENOMIC DNA]</scope>
    <source>
        <strain evidence="3">M_S1</strain>
        <tissue evidence="3">Blood</tissue>
    </source>
</reference>